<dbReference type="EMBL" id="GL883006">
    <property type="protein sequence ID" value="EGG24620.1"/>
    <property type="molecule type" value="Genomic_DNA"/>
</dbReference>
<dbReference type="Proteomes" id="UP000007797">
    <property type="component" value="Unassembled WGS sequence"/>
</dbReference>
<dbReference type="KEGG" id="dfa:DFA_02864"/>
<reference evidence="2" key="1">
    <citation type="journal article" date="2011" name="Genome Res.">
        <title>Phylogeny-wide analysis of social amoeba genomes highlights ancient origins for complex intercellular communication.</title>
        <authorList>
            <person name="Heidel A.J."/>
            <person name="Lawal H.M."/>
            <person name="Felder M."/>
            <person name="Schilde C."/>
            <person name="Helps N.R."/>
            <person name="Tunggal B."/>
            <person name="Rivero F."/>
            <person name="John U."/>
            <person name="Schleicher M."/>
            <person name="Eichinger L."/>
            <person name="Platzer M."/>
            <person name="Noegel A.A."/>
            <person name="Schaap P."/>
            <person name="Gloeckner G."/>
        </authorList>
    </citation>
    <scope>NUCLEOTIDE SEQUENCE [LARGE SCALE GENOMIC DNA]</scope>
    <source>
        <strain evidence="2">SH3</strain>
    </source>
</reference>
<dbReference type="GeneID" id="14876947"/>
<name>F4PIP0_CACFS</name>
<organism evidence="1 2">
    <name type="scientific">Cavenderia fasciculata</name>
    <name type="common">Slime mold</name>
    <name type="synonym">Dictyostelium fasciculatum</name>
    <dbReference type="NCBI Taxonomy" id="261658"/>
    <lineage>
        <taxon>Eukaryota</taxon>
        <taxon>Amoebozoa</taxon>
        <taxon>Evosea</taxon>
        <taxon>Eumycetozoa</taxon>
        <taxon>Dictyostelia</taxon>
        <taxon>Acytosteliales</taxon>
        <taxon>Cavenderiaceae</taxon>
        <taxon>Cavenderia</taxon>
    </lineage>
</organism>
<evidence type="ECO:0008006" key="3">
    <source>
        <dbReference type="Google" id="ProtNLM"/>
    </source>
</evidence>
<accession>F4PIP0</accession>
<sequence length="736" mass="85279">MINNTAHEKVLKNRYLLKILLKLVQQNNRRQQIQSYRYNELNNLEWILENGYEGLLKMIFDKGELEQRLSVSTKAVELFFTRVKDRQLLLSIYNQHPLLFCRDDTIKWACSRGDVEIVKMLVKQTKPLALQLGDLSLYAAIQSNSIELVKYIAPLQSKTIKIAIVCNTSNKEMIEYVFDQVNGGRNRRKLINVDLLINQPTLFNWAITSYPTECVWSYKSSTIMPQIIKEVYNACQATDPKQYLANSKIPFKDIYNAVREIIDRKKEQPKIPLVDLEQRMIKIDKDNDPIYYPMAIVLAFDDSHQVIGRFLRYLVKTDHPFLYSLAGENIDFVLCPTKLSFPDDIHSVTTGQAKLFYFELALPPINCIDSVGLFDFVYDNLILKMTEEKRVMWVVQVFDNAINQCNHALVQYLSQKLPETASIKWSFNISREDATIQDIIDMSKLLTDTGHFANSFSQTVISNISHPTLHLTEYILKSLSTTTISLALPVLFYCQNDYLLKAIFDQTKESVTLDSILNAELSDFIIRYRPDNLKSVLTGEIHEKHGERISIGWNGIHMLLKSICMFRNLDLLKYLLDLIRNQKFIEDPIDTVASMVAEFGTVEFIQYIICRYRLGRIQLTSMQKTACSKGNLENFIFLIEQTELDPAGFVRYTHGTNKSNYQMHRSAHQSILDGEIQVQTTIQVAAYCHHLHIIEYLYNSNYLFHNSTKLHVIKKYLLESCTTKTTQKYISKLKDK</sequence>
<evidence type="ECO:0000313" key="2">
    <source>
        <dbReference type="Proteomes" id="UP000007797"/>
    </source>
</evidence>
<protein>
    <recommendedName>
        <fullName evidence="3">Ankyrin repeat-containing protein</fullName>
    </recommendedName>
</protein>
<dbReference type="RefSeq" id="XP_004362471.1">
    <property type="nucleotide sequence ID" value="XM_004362414.1"/>
</dbReference>
<evidence type="ECO:0000313" key="1">
    <source>
        <dbReference type="EMBL" id="EGG24620.1"/>
    </source>
</evidence>
<keyword evidence="2" id="KW-1185">Reference proteome</keyword>
<gene>
    <name evidence="1" type="ORF">DFA_02864</name>
</gene>
<dbReference type="AlphaFoldDB" id="F4PIP0"/>
<proteinExistence type="predicted"/>
<dbReference type="STRING" id="1054147.F4PIP0"/>